<dbReference type="GO" id="GO:0020037">
    <property type="term" value="F:heme binding"/>
    <property type="evidence" value="ECO:0007669"/>
    <property type="project" value="InterPro"/>
</dbReference>
<dbReference type="Pfam" id="PF13385">
    <property type="entry name" value="Laminin_G_3"/>
    <property type="match status" value="1"/>
</dbReference>
<dbReference type="SUPFAM" id="SSF49899">
    <property type="entry name" value="Concanavalin A-like lectins/glucanases"/>
    <property type="match status" value="1"/>
</dbReference>
<proteinExistence type="predicted"/>
<gene>
    <name evidence="5" type="ORF">HOV93_04590</name>
</gene>
<evidence type="ECO:0000259" key="2">
    <source>
        <dbReference type="Pfam" id="PF07583"/>
    </source>
</evidence>
<dbReference type="PANTHER" id="PTHR35889:SF3">
    <property type="entry name" value="F-BOX DOMAIN-CONTAINING PROTEIN"/>
    <property type="match status" value="1"/>
</dbReference>
<dbReference type="Gene3D" id="2.60.120.200">
    <property type="match status" value="1"/>
</dbReference>
<keyword evidence="6" id="KW-1185">Reference proteome</keyword>
<accession>A0A7V8V1P7</accession>
<evidence type="ECO:0008006" key="7">
    <source>
        <dbReference type="Google" id="ProtNLM"/>
    </source>
</evidence>
<dbReference type="InterPro" id="IPR022655">
    <property type="entry name" value="DUF1553"/>
</dbReference>
<feature type="domain" description="DUF1553" evidence="3">
    <location>
        <begin position="695"/>
        <end position="956"/>
    </location>
</feature>
<dbReference type="RefSeq" id="WP_207394797.1">
    <property type="nucleotide sequence ID" value="NZ_JABRWO010000001.1"/>
</dbReference>
<dbReference type="Pfam" id="PF07583">
    <property type="entry name" value="PSCyt2"/>
    <property type="match status" value="1"/>
</dbReference>
<dbReference type="SUPFAM" id="SSF46626">
    <property type="entry name" value="Cytochrome c"/>
    <property type="match status" value="1"/>
</dbReference>
<keyword evidence="1" id="KW-0175">Coiled coil</keyword>
<dbReference type="InterPro" id="IPR011429">
    <property type="entry name" value="Cyt_c_Planctomycete-type"/>
</dbReference>
<dbReference type="AlphaFoldDB" id="A0A7V8V1P7"/>
<protein>
    <recommendedName>
        <fullName evidence="7">Planctomycete cytochrome C</fullName>
    </recommendedName>
</protein>
<reference evidence="5 6" key="1">
    <citation type="submission" date="2020-05" db="EMBL/GenBank/DDBJ databases">
        <title>Bremerella alba sp. nov., a novel planctomycete isolated from the surface of the macroalga Fucus spiralis.</title>
        <authorList>
            <person name="Godinho O."/>
            <person name="Botelho R."/>
            <person name="Albuquerque L."/>
            <person name="Wiegand S."/>
            <person name="Da Costa M.S."/>
            <person name="Lobo-Da-Cunha A."/>
            <person name="Jogler C."/>
            <person name="Lage O.M."/>
        </authorList>
    </citation>
    <scope>NUCLEOTIDE SEQUENCE [LARGE SCALE GENOMIC DNA]</scope>
    <source>
        <strain evidence="5 6">FF15</strain>
    </source>
</reference>
<dbReference type="InterPro" id="IPR013320">
    <property type="entry name" value="ConA-like_dom_sf"/>
</dbReference>
<dbReference type="EMBL" id="JABRWO010000001">
    <property type="protein sequence ID" value="MBA2113310.1"/>
    <property type="molecule type" value="Genomic_DNA"/>
</dbReference>
<evidence type="ECO:0000313" key="5">
    <source>
        <dbReference type="EMBL" id="MBA2113310.1"/>
    </source>
</evidence>
<dbReference type="PANTHER" id="PTHR35889">
    <property type="entry name" value="CYCLOINULO-OLIGOSACCHARIDE FRUCTANOTRANSFERASE-RELATED"/>
    <property type="match status" value="1"/>
</dbReference>
<dbReference type="InterPro" id="IPR036909">
    <property type="entry name" value="Cyt_c-like_dom_sf"/>
</dbReference>
<feature type="domain" description="Cytochrome C Planctomycete-type" evidence="4">
    <location>
        <begin position="22"/>
        <end position="75"/>
    </location>
</feature>
<comment type="caution">
    <text evidence="5">The sequence shown here is derived from an EMBL/GenBank/DDBJ whole genome shotgun (WGS) entry which is preliminary data.</text>
</comment>
<dbReference type="Pfam" id="PF07635">
    <property type="entry name" value="PSCyt1"/>
    <property type="match status" value="1"/>
</dbReference>
<sequence length="1008" mass="114030">MRAEKPAVDFARDVQPILAQHCYACHGPDAATRKADLRLDQRESALDQIAPGHSDASELYRRLVASDPDVRMPPPNEQHQPSLEEIATLKRWIEAGAQWQELWSLQPIARPDVPVVKDRDWPSHAIDFFTLAKMEANAAGPSQPASRYAWLRRVTFDLTGLPPTPAEIETFVSDTSPQAEQKVIDRLLASPAYGENFARHWLDLARYADTHGYNVDSHRDMWRYREWVIESLNENMPFDQFTIEQLAGDLLPNPTVDQLTATGFHRNLPVNDENGAFAEEYRHAYVVDRVNTTGTVWLGMTLGCAQCHDHKYDPISQRDFYQLAAFFDNIDEKGLDGQYGNAGPVIKSPTRKQQRQFTKLEAMLGELRQSYADYLTADDPLMARWETKAKEEGRAEVVSEEKLIAKLDFDTTSPLPDGIAPIGFDSFATGKHGQALLAGGNARINLLRNAKGPISVAAWLYPTVTRPQVLYALNDDNRNNLELVQAEDKFTLILKKVDGTNIAWEAACDQWETNVWQHLAFALEPTSPENARVWVNGKRLKWQSTTPAPLDEENEGENTLGEWTLVVRGLLDDIRIDSRIWSDAETRILAEDDPIAALLSKSSEQRTEEQSLRLKKFYLRETNEDFVRLEAAMEDLRRKIELLQREFPETMVMREREEPRVTHMRVGGQWDQHGDVVQPGLPEQLFEGMPDGSGDRLQLAQWLVAPGNPLTARVVVNRTWQHYFGTGLVKTINDFGTRGELPTHPGLLDYLASELIDSGWDIKHLHRLIVSSSTYRQSSSVGRTRYETDPQNRLLARGPRLRLTGEAIRDQALAAGGLLVRQIGGVSVKPYQPEGLWEELSKGSEFTAQRFVQDQGDRLYRRSLYTYWKRSSPPPNMTAFDAPNREICVAQRSRTNTPMQALVLLNDVTFVEAAKVLACDVGKKHGNQIERAIAEAFLRILSRPIDTDELEMLAALYRQELRRFADDRQAANEWLSEGETVVDSTPELAAMTVLCHTILNLDEAVMTP</sequence>
<evidence type="ECO:0000259" key="4">
    <source>
        <dbReference type="Pfam" id="PF07635"/>
    </source>
</evidence>
<dbReference type="GO" id="GO:0009055">
    <property type="term" value="F:electron transfer activity"/>
    <property type="evidence" value="ECO:0007669"/>
    <property type="project" value="InterPro"/>
</dbReference>
<name>A0A7V8V1P7_9BACT</name>
<organism evidence="5 6">
    <name type="scientific">Bremerella alba</name>
    <dbReference type="NCBI Taxonomy" id="980252"/>
    <lineage>
        <taxon>Bacteria</taxon>
        <taxon>Pseudomonadati</taxon>
        <taxon>Planctomycetota</taxon>
        <taxon>Planctomycetia</taxon>
        <taxon>Pirellulales</taxon>
        <taxon>Pirellulaceae</taxon>
        <taxon>Bremerella</taxon>
    </lineage>
</organism>
<dbReference type="Proteomes" id="UP000551616">
    <property type="component" value="Unassembled WGS sequence"/>
</dbReference>
<evidence type="ECO:0000313" key="6">
    <source>
        <dbReference type="Proteomes" id="UP000551616"/>
    </source>
</evidence>
<evidence type="ECO:0000256" key="1">
    <source>
        <dbReference type="SAM" id="Coils"/>
    </source>
</evidence>
<dbReference type="Pfam" id="PF07587">
    <property type="entry name" value="PSD1"/>
    <property type="match status" value="1"/>
</dbReference>
<evidence type="ECO:0000259" key="3">
    <source>
        <dbReference type="Pfam" id="PF07587"/>
    </source>
</evidence>
<dbReference type="InterPro" id="IPR011444">
    <property type="entry name" value="DUF1549"/>
</dbReference>
<feature type="domain" description="DUF1549" evidence="2">
    <location>
        <begin position="126"/>
        <end position="331"/>
    </location>
</feature>
<feature type="coiled-coil region" evidence="1">
    <location>
        <begin position="619"/>
        <end position="646"/>
    </location>
</feature>